<evidence type="ECO:0000313" key="1">
    <source>
        <dbReference type="EMBL" id="TWT70300.1"/>
    </source>
</evidence>
<protein>
    <recommendedName>
        <fullName evidence="3">Bacterial extracellular solute-binding protein</fullName>
    </recommendedName>
</protein>
<dbReference type="Proteomes" id="UP000317238">
    <property type="component" value="Unassembled WGS sequence"/>
</dbReference>
<name>A0A5C5Y4V2_9PLAN</name>
<dbReference type="SUPFAM" id="SSF53850">
    <property type="entry name" value="Periplasmic binding protein-like II"/>
    <property type="match status" value="1"/>
</dbReference>
<proteinExistence type="predicted"/>
<dbReference type="EMBL" id="SJPL01000001">
    <property type="protein sequence ID" value="TWT70300.1"/>
    <property type="molecule type" value="Genomic_DNA"/>
</dbReference>
<dbReference type="PROSITE" id="PS51257">
    <property type="entry name" value="PROKAR_LIPOPROTEIN"/>
    <property type="match status" value="1"/>
</dbReference>
<dbReference type="AlphaFoldDB" id="A0A5C5Y4V2"/>
<sequence length="457" mass="48498">MPNRSNARRRPDSCVSRRAFVTGGLGLGTVALTGCSEPDEASPDTASSVRTDVPLRVVWVGHDDPSDVLQRNWGAVAEVPLKIQWIRCDEQSITELGPSVLAASRRADVLVVPLLCVADLYAGDLISEIQDAWQADLDDSLGPVLTSLRVGAASYAASDFAVPLGSDVPVLMVDVATDPIENWDAFSEYASGHAKRVAEPISRGQCGESFLRRLAGTVEANWLFDRETFQPTIDSDACAAALDSMKAAAQHYAKPTLTAREIGMAIAEGTLDGGIGVLPASAGDTSSLDLRPLPSTISNAMQADGDPTVSSDVGPTLLSPWTSLGILPKSCRQSKSAKQFLQWLAGGEGIGSVRNQLAGLDVTRIANSIDGGESLADPYQQIRRDQLSSTIVRPTTQLIQGCAYYDALDAAIHDCVSGNTEPAQALATVAATWSALTEAIGTEKQIRAWRRSQGRRI</sequence>
<evidence type="ECO:0000313" key="2">
    <source>
        <dbReference type="Proteomes" id="UP000317238"/>
    </source>
</evidence>
<dbReference type="PROSITE" id="PS51318">
    <property type="entry name" value="TAT"/>
    <property type="match status" value="1"/>
</dbReference>
<reference evidence="1 2" key="1">
    <citation type="submission" date="2019-02" db="EMBL/GenBank/DDBJ databases">
        <title>Deep-cultivation of Planctomycetes and their phenomic and genomic characterization uncovers novel biology.</title>
        <authorList>
            <person name="Wiegand S."/>
            <person name="Jogler M."/>
            <person name="Boedeker C."/>
            <person name="Pinto D."/>
            <person name="Vollmers J."/>
            <person name="Rivas-Marin E."/>
            <person name="Kohn T."/>
            <person name="Peeters S.H."/>
            <person name="Heuer A."/>
            <person name="Rast P."/>
            <person name="Oberbeckmann S."/>
            <person name="Bunk B."/>
            <person name="Jeske O."/>
            <person name="Meyerdierks A."/>
            <person name="Storesund J.E."/>
            <person name="Kallscheuer N."/>
            <person name="Luecker S."/>
            <person name="Lage O.M."/>
            <person name="Pohl T."/>
            <person name="Merkel B.J."/>
            <person name="Hornburger P."/>
            <person name="Mueller R.-W."/>
            <person name="Bruemmer F."/>
            <person name="Labrenz M."/>
            <person name="Spormann A.M."/>
            <person name="Op Den Camp H."/>
            <person name="Overmann J."/>
            <person name="Amann R."/>
            <person name="Jetten M.S.M."/>
            <person name="Mascher T."/>
            <person name="Medema M.H."/>
            <person name="Devos D.P."/>
            <person name="Kaster A.-K."/>
            <person name="Ovreas L."/>
            <person name="Rohde M."/>
            <person name="Galperin M.Y."/>
            <person name="Jogler C."/>
        </authorList>
    </citation>
    <scope>NUCLEOTIDE SEQUENCE [LARGE SCALE GENOMIC DNA]</scope>
    <source>
        <strain evidence="1 2">Pan14r</strain>
    </source>
</reference>
<gene>
    <name evidence="1" type="ORF">Pan14r_26050</name>
</gene>
<dbReference type="RefSeq" id="WP_145301389.1">
    <property type="nucleotide sequence ID" value="NZ_CP036319.1"/>
</dbReference>
<accession>A0A5C5Y4V2</accession>
<evidence type="ECO:0008006" key="3">
    <source>
        <dbReference type="Google" id="ProtNLM"/>
    </source>
</evidence>
<organism evidence="1 2">
    <name type="scientific">Crateriforma conspicua</name>
    <dbReference type="NCBI Taxonomy" id="2527996"/>
    <lineage>
        <taxon>Bacteria</taxon>
        <taxon>Pseudomonadati</taxon>
        <taxon>Planctomycetota</taxon>
        <taxon>Planctomycetia</taxon>
        <taxon>Planctomycetales</taxon>
        <taxon>Planctomycetaceae</taxon>
        <taxon>Crateriforma</taxon>
    </lineage>
</organism>
<dbReference type="OrthoDB" id="244536at2"/>
<dbReference type="Gene3D" id="3.40.190.10">
    <property type="entry name" value="Periplasmic binding protein-like II"/>
    <property type="match status" value="1"/>
</dbReference>
<keyword evidence="2" id="KW-1185">Reference proteome</keyword>
<comment type="caution">
    <text evidence="1">The sequence shown here is derived from an EMBL/GenBank/DDBJ whole genome shotgun (WGS) entry which is preliminary data.</text>
</comment>
<dbReference type="InterPro" id="IPR006311">
    <property type="entry name" value="TAT_signal"/>
</dbReference>